<accession>A0A6I8U815</accession>
<evidence type="ECO:0000313" key="2">
    <source>
        <dbReference type="Proteomes" id="UP000008820"/>
    </source>
</evidence>
<dbReference type="Proteomes" id="UP000008820">
    <property type="component" value="Chromosome 3"/>
</dbReference>
<dbReference type="AlphaFoldDB" id="A0A6I8U815"/>
<dbReference type="OrthoDB" id="7761068at2759"/>
<evidence type="ECO:0000313" key="1">
    <source>
        <dbReference type="EnsemblMetazoa" id="AAEL027328-PA"/>
    </source>
</evidence>
<proteinExistence type="predicted"/>
<dbReference type="InParanoid" id="A0A6I8U815"/>
<protein>
    <submittedName>
        <fullName evidence="1">Uncharacterized protein</fullName>
    </submittedName>
</protein>
<keyword evidence="2" id="KW-1185">Reference proteome</keyword>
<reference evidence="1" key="2">
    <citation type="submission" date="2020-05" db="UniProtKB">
        <authorList>
            <consortium name="EnsemblMetazoa"/>
        </authorList>
    </citation>
    <scope>IDENTIFICATION</scope>
    <source>
        <strain evidence="1">LVP_AGWG</strain>
    </source>
</reference>
<name>A0A6I8U815_AEDAE</name>
<dbReference type="EnsemblMetazoa" id="AAEL027328-RA">
    <property type="protein sequence ID" value="AAEL027328-PA"/>
    <property type="gene ID" value="AAEL027328"/>
</dbReference>
<sequence length="348" mass="39618">MVSKLLNEKIYPSTEEKKALAKQVIETFPILASTKITENSPDHSYFFWKNGGKGPNHEHSGLIHTHLRNKAKKLKAEDRKYTHKKKADKVSSIPTGIVELAEECAHKEATAANFNTIVKLMDKTHTLHIMMLQDKKPFDFILQTFPHFKSFDGLLIQKAYERMTPNYDKNSNLVPVFVRGLMIEPEMFSAIPDDNLRGCLRILLHLKHRGLKSQERGPNNGLSVEEQLAADLIRFVPDTETSMEEQLARYVAYNHEHDVPVAPHMICKGDEYHLFIQGHLVKCGDSSVQAVDVLFKSFAVFRIPVPPVLQKLHDLIEISCYKVKQHSTRQAVNKLCATIQESCKAEII</sequence>
<gene>
    <name evidence="1" type="primary">110679254</name>
</gene>
<reference evidence="1 2" key="1">
    <citation type="submission" date="2017-06" db="EMBL/GenBank/DDBJ databases">
        <title>Aedes aegypti genome working group (AGWG) sequencing and assembly.</title>
        <authorList>
            <consortium name="Aedes aegypti Genome Working Group (AGWG)"/>
            <person name="Matthews B.J."/>
        </authorList>
    </citation>
    <scope>NUCLEOTIDE SEQUENCE [LARGE SCALE GENOMIC DNA]</scope>
    <source>
        <strain evidence="1 2">LVP_AGWG</strain>
    </source>
</reference>
<organism evidence="1 2">
    <name type="scientific">Aedes aegypti</name>
    <name type="common">Yellowfever mosquito</name>
    <name type="synonym">Culex aegypti</name>
    <dbReference type="NCBI Taxonomy" id="7159"/>
    <lineage>
        <taxon>Eukaryota</taxon>
        <taxon>Metazoa</taxon>
        <taxon>Ecdysozoa</taxon>
        <taxon>Arthropoda</taxon>
        <taxon>Hexapoda</taxon>
        <taxon>Insecta</taxon>
        <taxon>Pterygota</taxon>
        <taxon>Neoptera</taxon>
        <taxon>Endopterygota</taxon>
        <taxon>Diptera</taxon>
        <taxon>Nematocera</taxon>
        <taxon>Culicoidea</taxon>
        <taxon>Culicidae</taxon>
        <taxon>Culicinae</taxon>
        <taxon>Aedini</taxon>
        <taxon>Aedes</taxon>
        <taxon>Stegomyia</taxon>
    </lineage>
</organism>